<dbReference type="InterPro" id="IPR005235">
    <property type="entry name" value="YmdB-like"/>
</dbReference>
<feature type="binding site" evidence="6">
    <location>
        <position position="8"/>
    </location>
    <ligand>
        <name>Fe cation</name>
        <dbReference type="ChEBI" id="CHEBI:24875"/>
        <label>1</label>
    </ligand>
</feature>
<dbReference type="STRING" id="580340.Tlie_1299"/>
<feature type="binding site" evidence="6">
    <location>
        <position position="40"/>
    </location>
    <ligand>
        <name>Fe cation</name>
        <dbReference type="ChEBI" id="CHEBI:24875"/>
        <label>1</label>
    </ligand>
</feature>
<reference evidence="8" key="1">
    <citation type="submission" date="2011-10" db="EMBL/GenBank/DDBJ databases">
        <title>The complete genome of chromosome of Thermovirga lienii DSM 17291.</title>
        <authorList>
            <consortium name="US DOE Joint Genome Institute (JGI-PGF)"/>
            <person name="Lucas S."/>
            <person name="Copeland A."/>
            <person name="Lapidus A."/>
            <person name="Glavina del Rio T."/>
            <person name="Dalin E."/>
            <person name="Tice H."/>
            <person name="Bruce D."/>
            <person name="Goodwin L."/>
            <person name="Pitluck S."/>
            <person name="Peters L."/>
            <person name="Mikhailova N."/>
            <person name="Saunders E."/>
            <person name="Kyrpides N."/>
            <person name="Mavromatis K."/>
            <person name="Ivanova N."/>
            <person name="Last F.I."/>
            <person name="Brettin T."/>
            <person name="Detter J.C."/>
            <person name="Han C."/>
            <person name="Larimer F."/>
            <person name="Land M."/>
            <person name="Hauser L."/>
            <person name="Markowitz V."/>
            <person name="Cheng J.-F."/>
            <person name="Hugenholtz P."/>
            <person name="Woyke T."/>
            <person name="Wu D."/>
            <person name="Spring S."/>
            <person name="Schroeder M."/>
            <person name="Brambilla E.-M."/>
            <person name="Klenk H.-P."/>
            <person name="Eisen J.A."/>
        </authorList>
    </citation>
    <scope>NUCLEOTIDE SEQUENCE [LARGE SCALE GENOMIC DNA]</scope>
    <source>
        <strain evidence="8">ATCC BAA-1197 / DSM 17291 / Cas60314</strain>
    </source>
</reference>
<name>G7V642_THELD</name>
<evidence type="ECO:0000256" key="1">
    <source>
        <dbReference type="ARBA" id="ARBA00022723"/>
    </source>
</evidence>
<evidence type="ECO:0000256" key="4">
    <source>
        <dbReference type="ARBA" id="ARBA00061401"/>
    </source>
</evidence>
<dbReference type="NCBIfam" id="TIGR00282">
    <property type="entry name" value="TIGR00282 family metallophosphoesterase"/>
    <property type="match status" value="1"/>
</dbReference>
<dbReference type="Proteomes" id="UP000005868">
    <property type="component" value="Chromosome"/>
</dbReference>
<evidence type="ECO:0000256" key="6">
    <source>
        <dbReference type="PIRSR" id="PIRSR004789-51"/>
    </source>
</evidence>
<dbReference type="InterPro" id="IPR029052">
    <property type="entry name" value="Metallo-depent_PP-like"/>
</dbReference>
<reference evidence="7 8" key="2">
    <citation type="journal article" date="2012" name="Stand. Genomic Sci.">
        <title>Genome sequence of the moderately thermophilic, amino-acid-degrading and sulfur-reducing bacterium Thermovirga lienii type strain (Cas60314(T)).</title>
        <authorList>
            <person name="Goker M."/>
            <person name="Saunders E."/>
            <person name="Lapidus A."/>
            <person name="Nolan M."/>
            <person name="Lucas S."/>
            <person name="Hammon N."/>
            <person name="Deshpande S."/>
            <person name="Cheng J.F."/>
            <person name="Han C."/>
            <person name="Tapia R."/>
            <person name="Goodwin L.A."/>
            <person name="Pitluck S."/>
            <person name="Liolios K."/>
            <person name="Mavromatis K."/>
            <person name="Pagani I."/>
            <person name="Ivanova N."/>
            <person name="Mikhailova N."/>
            <person name="Pati A."/>
            <person name="Chen A."/>
            <person name="Palaniappan K."/>
            <person name="Land M."/>
            <person name="Chang Y.J."/>
            <person name="Jeffries C.D."/>
            <person name="Brambilla E.M."/>
            <person name="Rohde M."/>
            <person name="Spring S."/>
            <person name="Detter J.C."/>
            <person name="Woyke T."/>
            <person name="Bristow J."/>
            <person name="Eisen J.A."/>
            <person name="Markowitz V."/>
            <person name="Hugenholtz P."/>
            <person name="Kyrpides N.C."/>
            <person name="Klenk H.P."/>
        </authorList>
    </citation>
    <scope>NUCLEOTIDE SEQUENCE [LARGE SCALE GENOMIC DNA]</scope>
    <source>
        <strain evidence="8">ATCC BAA-1197 / DSM 17291 / Cas60314</strain>
    </source>
</reference>
<dbReference type="HOGENOM" id="CLU_068238_0_0_0"/>
<dbReference type="PANTHER" id="PTHR36303:SF1">
    <property type="entry name" value="2',3'-CYCLIC-NUCLEOTIDE 2'-PHOSPHODIESTERASE"/>
    <property type="match status" value="1"/>
</dbReference>
<dbReference type="PIRSF" id="PIRSF004789">
    <property type="entry name" value="DR1281"/>
    <property type="match status" value="1"/>
</dbReference>
<accession>G7V642</accession>
<dbReference type="EMBL" id="CP003096">
    <property type="protein sequence ID" value="AER67029.1"/>
    <property type="molecule type" value="Genomic_DNA"/>
</dbReference>
<dbReference type="PANTHER" id="PTHR36303">
    <property type="entry name" value="2',3'-CYCLIC-NUCLEOTIDE 2'-PHOSPHODIESTERASE"/>
    <property type="match status" value="1"/>
</dbReference>
<feature type="active site" description="Proton donor" evidence="5">
    <location>
        <position position="69"/>
    </location>
</feature>
<keyword evidence="8" id="KW-1185">Reference proteome</keyword>
<dbReference type="Pfam" id="PF13277">
    <property type="entry name" value="YmdB"/>
    <property type="match status" value="1"/>
</dbReference>
<feature type="binding site" evidence="6">
    <location>
        <position position="40"/>
    </location>
    <ligand>
        <name>Fe cation</name>
        <dbReference type="ChEBI" id="CHEBI:24875"/>
        <label>2</label>
    </ligand>
</feature>
<feature type="binding site" evidence="6">
    <location>
        <position position="177"/>
    </location>
    <ligand>
        <name>Fe cation</name>
        <dbReference type="ChEBI" id="CHEBI:24875"/>
        <label>1</label>
    </ligand>
</feature>
<evidence type="ECO:0000313" key="8">
    <source>
        <dbReference type="Proteomes" id="UP000005868"/>
    </source>
</evidence>
<dbReference type="AlphaFoldDB" id="G7V642"/>
<feature type="binding site" evidence="6">
    <location>
        <position position="68"/>
    </location>
    <ligand>
        <name>Fe cation</name>
        <dbReference type="ChEBI" id="CHEBI:24875"/>
        <label>2</label>
    </ligand>
</feature>
<keyword evidence="3" id="KW-0408">Iron</keyword>
<comment type="similarity">
    <text evidence="4">Belongs to the YmdB-like family.</text>
</comment>
<gene>
    <name evidence="7" type="ordered locus">Tlie_1299</name>
</gene>
<evidence type="ECO:0000313" key="7">
    <source>
        <dbReference type="EMBL" id="AER67029.1"/>
    </source>
</evidence>
<keyword evidence="1 6" id="KW-0479">Metal-binding</keyword>
<feature type="binding site" evidence="6">
    <location>
        <position position="175"/>
    </location>
    <ligand>
        <name>Fe cation</name>
        <dbReference type="ChEBI" id="CHEBI:24875"/>
        <label>2</label>
    </ligand>
</feature>
<feature type="binding site" evidence="6">
    <location>
        <position position="150"/>
    </location>
    <ligand>
        <name>Fe cation</name>
        <dbReference type="ChEBI" id="CHEBI:24875"/>
        <label>2</label>
    </ligand>
</feature>
<evidence type="ECO:0000256" key="3">
    <source>
        <dbReference type="ARBA" id="ARBA00023004"/>
    </source>
</evidence>
<protein>
    <submittedName>
        <fullName evidence="7">Metallophosphoesterase</fullName>
    </submittedName>
</protein>
<dbReference type="CDD" id="cd07382">
    <property type="entry name" value="MPP_DR1281"/>
    <property type="match status" value="1"/>
</dbReference>
<evidence type="ECO:0000256" key="2">
    <source>
        <dbReference type="ARBA" id="ARBA00022801"/>
    </source>
</evidence>
<dbReference type="GO" id="GO:0046872">
    <property type="term" value="F:metal ion binding"/>
    <property type="evidence" value="ECO:0007669"/>
    <property type="project" value="UniProtKB-KW"/>
</dbReference>
<dbReference type="GO" id="GO:0004113">
    <property type="term" value="F:2',3'-cyclic-nucleotide 3'-phosphodiesterase activity"/>
    <property type="evidence" value="ECO:0007669"/>
    <property type="project" value="TreeGrafter"/>
</dbReference>
<proteinExistence type="inferred from homology"/>
<keyword evidence="2" id="KW-0378">Hydrolase</keyword>
<evidence type="ECO:0000256" key="5">
    <source>
        <dbReference type="PIRSR" id="PIRSR004789-50"/>
    </source>
</evidence>
<dbReference type="FunFam" id="3.60.21.10:FF:000016">
    <property type="entry name" value="Putative metallophosphoesterase"/>
    <property type="match status" value="1"/>
</dbReference>
<organism evidence="7 8">
    <name type="scientific">Thermovirga lienii (strain ATCC BAA-1197 / DSM 17291 / Cas60314)</name>
    <dbReference type="NCBI Taxonomy" id="580340"/>
    <lineage>
        <taxon>Bacteria</taxon>
        <taxon>Thermotogati</taxon>
        <taxon>Synergistota</taxon>
        <taxon>Synergistia</taxon>
        <taxon>Synergistales</taxon>
        <taxon>Thermovirgaceae</taxon>
        <taxon>Thermovirga</taxon>
    </lineage>
</organism>
<dbReference type="SUPFAM" id="SSF56300">
    <property type="entry name" value="Metallo-dependent phosphatases"/>
    <property type="match status" value="1"/>
</dbReference>
<sequence length="260" mass="28710">MKILFVGDIVGRPGRVLLRENLKQLESRFGPFDFRIANAENAAGGFGLTEKVMNELFSMGFHCLTSGNHIWDKKDFLEVLDSERRLLRPANYPPGVHGQGYGFFLSDKGTRVLVVNLQGRVFMPPIDCPFRKAEEIIRDSNAEVVVVDFHAEATSEKKAMGLFLDGKVSCVLGTHTHVQTADEQILPNGTAYITDVGMTGGHAGVIGMEKSGVMERFLKGTPSKFEVCKEGLILNAVVVEVDETTGKATNILRIYEVYEK</sequence>
<feature type="binding site" evidence="6">
    <location>
        <position position="41"/>
    </location>
    <ligand>
        <name>Fe cation</name>
        <dbReference type="ChEBI" id="CHEBI:24875"/>
        <label>1</label>
    </ligand>
</feature>
<dbReference type="OrthoDB" id="9801109at2"/>
<dbReference type="KEGG" id="tli:Tlie_1299"/>
<dbReference type="eggNOG" id="COG1692">
    <property type="taxonomic scope" value="Bacteria"/>
</dbReference>
<dbReference type="Gene3D" id="3.60.21.10">
    <property type="match status" value="1"/>
</dbReference>